<dbReference type="InterPro" id="IPR059143">
    <property type="entry name" value="NFP_LysM2"/>
</dbReference>
<feature type="chain" id="PRO_5023822688" description="LysM domain-containing protein" evidence="1">
    <location>
        <begin position="27"/>
        <end position="266"/>
    </location>
</feature>
<reference evidence="3" key="1">
    <citation type="submission" date="2019-09" db="EMBL/GenBank/DDBJ databases">
        <authorList>
            <person name="Zhang L."/>
        </authorList>
    </citation>
    <scope>NUCLEOTIDE SEQUENCE</scope>
</reference>
<name>A0A5K1GVJ5_9MAGN</name>
<dbReference type="EMBL" id="LR721787">
    <property type="protein sequence ID" value="VVW81090.1"/>
    <property type="molecule type" value="Genomic_DNA"/>
</dbReference>
<dbReference type="InterPro" id="IPR052611">
    <property type="entry name" value="Plant_RLK_LysM"/>
</dbReference>
<dbReference type="Pfam" id="PF23462">
    <property type="entry name" value="LysM3_NFP"/>
    <property type="match status" value="1"/>
</dbReference>
<dbReference type="InterPro" id="IPR059144">
    <property type="entry name" value="NFP_LysM3"/>
</dbReference>
<dbReference type="Pfam" id="PF23446">
    <property type="entry name" value="LysM1_NFP_LYK"/>
    <property type="match status" value="1"/>
</dbReference>
<dbReference type="SMART" id="SM00257">
    <property type="entry name" value="LysM"/>
    <property type="match status" value="3"/>
</dbReference>
<feature type="signal peptide" evidence="1">
    <location>
        <begin position="1"/>
        <end position="26"/>
    </location>
</feature>
<dbReference type="PANTHER" id="PTHR45927:SF2">
    <property type="entry name" value="SERINE_THREONINE RECEPTOR-LIKE KINASE NFP"/>
    <property type="match status" value="1"/>
</dbReference>
<proteinExistence type="predicted"/>
<organism evidence="3">
    <name type="scientific">Nymphaea colorata</name>
    <name type="common">pocket water lily</name>
    <dbReference type="NCBI Taxonomy" id="210225"/>
    <lineage>
        <taxon>Eukaryota</taxon>
        <taxon>Viridiplantae</taxon>
        <taxon>Streptophyta</taxon>
        <taxon>Embryophyta</taxon>
        <taxon>Tracheophyta</taxon>
        <taxon>Spermatophyta</taxon>
        <taxon>Magnoliopsida</taxon>
        <taxon>Nymphaeales</taxon>
        <taxon>Nymphaeaceae</taxon>
        <taxon>Nymphaea</taxon>
    </lineage>
</organism>
<dbReference type="InterPro" id="IPR036779">
    <property type="entry name" value="LysM_dom_sf"/>
</dbReference>
<sequence>MGRSLLCLSLPVTFFLVSLFPQPSQSQTPTENISSIIGYTCPNQSNRQPCQTMAFYRAQSPLFANLSAISDLFGVSMLSIKQASNLSSETSPLVDGQKLLIPINCDCMGNLSQANITYQIKGGDTFYLVSTVSFGNLTTYQAVEAANPTLIPTNLDIGVMVVFPIRCRCPTPSQLRKGLNSLITYVVEAGDTLRSVATMFNSSVQDIISVNGGLSKLVPYDTILVPVSQFPQFSQPTPHLVRPFHPLVLRRFHQGIPLQKGIAVLL</sequence>
<dbReference type="InterPro" id="IPR018392">
    <property type="entry name" value="LysM"/>
</dbReference>
<dbReference type="Gene3D" id="3.10.350.10">
    <property type="entry name" value="LysM domain"/>
    <property type="match status" value="1"/>
</dbReference>
<feature type="domain" description="LysM" evidence="2">
    <location>
        <begin position="54"/>
        <end position="101"/>
    </location>
</feature>
<dbReference type="SUPFAM" id="SSF54106">
    <property type="entry name" value="LysM domain"/>
    <property type="match status" value="1"/>
</dbReference>
<gene>
    <name evidence="3" type="ORF">NYM_LOCUS28147</name>
</gene>
<dbReference type="PANTHER" id="PTHR45927">
    <property type="entry name" value="LYSM-DOMAIN RECEPTOR-LIKE KINASE-RELATED"/>
    <property type="match status" value="1"/>
</dbReference>
<dbReference type="InterPro" id="IPR056561">
    <property type="entry name" value="NFP_LYK_LysM1"/>
</dbReference>
<keyword evidence="1" id="KW-0732">Signal</keyword>
<evidence type="ECO:0000313" key="3">
    <source>
        <dbReference type="EMBL" id="VVW81090.1"/>
    </source>
</evidence>
<dbReference type="Gramene" id="NC9G0274770.1">
    <property type="protein sequence ID" value="NC9G0274770.1:cds"/>
    <property type="gene ID" value="NC9G0274770"/>
</dbReference>
<accession>A0A5K1GVJ5</accession>
<dbReference type="PROSITE" id="PS51782">
    <property type="entry name" value="LYSM"/>
    <property type="match status" value="2"/>
</dbReference>
<protein>
    <recommendedName>
        <fullName evidence="2">LysM domain-containing protein</fullName>
    </recommendedName>
</protein>
<dbReference type="CDD" id="cd00118">
    <property type="entry name" value="LysM"/>
    <property type="match status" value="1"/>
</dbReference>
<evidence type="ECO:0000259" key="2">
    <source>
        <dbReference type="PROSITE" id="PS51782"/>
    </source>
</evidence>
<dbReference type="AlphaFoldDB" id="A0A5K1GVJ5"/>
<dbReference type="Pfam" id="PF23457">
    <property type="entry name" value="LysM2_NFP"/>
    <property type="match status" value="1"/>
</dbReference>
<feature type="domain" description="LysM" evidence="2">
    <location>
        <begin position="183"/>
        <end position="230"/>
    </location>
</feature>
<evidence type="ECO:0000256" key="1">
    <source>
        <dbReference type="SAM" id="SignalP"/>
    </source>
</evidence>